<evidence type="ECO:0000256" key="2">
    <source>
        <dbReference type="ARBA" id="ARBA00023125"/>
    </source>
</evidence>
<protein>
    <submittedName>
        <fullName evidence="6">Transcriptional regulator</fullName>
    </submittedName>
</protein>
<dbReference type="InterPro" id="IPR036388">
    <property type="entry name" value="WH-like_DNA-bd_sf"/>
</dbReference>
<evidence type="ECO:0000256" key="1">
    <source>
        <dbReference type="ARBA" id="ARBA00023015"/>
    </source>
</evidence>
<keyword evidence="3" id="KW-0804">Transcription</keyword>
<organism evidence="6 7">
    <name type="scientific">Pleomorphomonas diazotrophica</name>
    <dbReference type="NCBI Taxonomy" id="1166257"/>
    <lineage>
        <taxon>Bacteria</taxon>
        <taxon>Pseudomonadati</taxon>
        <taxon>Pseudomonadota</taxon>
        <taxon>Alphaproteobacteria</taxon>
        <taxon>Hyphomicrobiales</taxon>
        <taxon>Pleomorphomonadaceae</taxon>
        <taxon>Pleomorphomonas</taxon>
    </lineage>
</organism>
<dbReference type="OrthoDB" id="9800350at2"/>
<name>A0A1I4QB39_9HYPH</name>
<dbReference type="Proteomes" id="UP000233491">
    <property type="component" value="Unassembled WGS sequence"/>
</dbReference>
<dbReference type="Gene3D" id="1.10.10.10">
    <property type="entry name" value="Winged helix-like DNA-binding domain superfamily/Winged helix DNA-binding domain"/>
    <property type="match status" value="1"/>
</dbReference>
<evidence type="ECO:0000256" key="3">
    <source>
        <dbReference type="ARBA" id="ARBA00023163"/>
    </source>
</evidence>
<dbReference type="SUPFAM" id="SSF46785">
    <property type="entry name" value="Winged helix' DNA-binding domain"/>
    <property type="match status" value="1"/>
</dbReference>
<dbReference type="GO" id="GO:0003677">
    <property type="term" value="F:DNA binding"/>
    <property type="evidence" value="ECO:0007669"/>
    <property type="project" value="UniProtKB-KW"/>
</dbReference>
<proteinExistence type="predicted"/>
<dbReference type="PANTHER" id="PTHR33204">
    <property type="entry name" value="TRANSCRIPTIONAL REGULATOR, MARR FAMILY"/>
    <property type="match status" value="1"/>
</dbReference>
<dbReference type="PROSITE" id="PS51118">
    <property type="entry name" value="HTH_HXLR"/>
    <property type="match status" value="1"/>
</dbReference>
<feature type="domain" description="HTH hxlR-type" evidence="5">
    <location>
        <begin position="7"/>
        <end position="105"/>
    </location>
</feature>
<reference evidence="6 7" key="1">
    <citation type="submission" date="2017-12" db="EMBL/GenBank/DDBJ databases">
        <title>Anaerobic carbon monoxide metabolism by Pleomorphomonas carboxyditropha sp. nov., a new mesophilic hydrogenogenic carboxidotroph.</title>
        <authorList>
            <person name="Esquivel-Elizondo S."/>
            <person name="Krajmalnik-Brown R."/>
        </authorList>
    </citation>
    <scope>NUCLEOTIDE SEQUENCE [LARGE SCALE GENOMIC DNA]</scope>
    <source>
        <strain evidence="6 7">R5-392</strain>
    </source>
</reference>
<dbReference type="AlphaFoldDB" id="A0A1I4QB39"/>
<evidence type="ECO:0000313" key="7">
    <source>
        <dbReference type="Proteomes" id="UP000233491"/>
    </source>
</evidence>
<comment type="caution">
    <text evidence="6">The sequence shown here is derived from an EMBL/GenBank/DDBJ whole genome shotgun (WGS) entry which is preliminary data.</text>
</comment>
<keyword evidence="2" id="KW-0238">DNA-binding</keyword>
<gene>
    <name evidence="6" type="ORF">CXZ10_05450</name>
</gene>
<evidence type="ECO:0000256" key="4">
    <source>
        <dbReference type="SAM" id="MobiDB-lite"/>
    </source>
</evidence>
<keyword evidence="7" id="KW-1185">Reference proteome</keyword>
<evidence type="ECO:0000313" key="6">
    <source>
        <dbReference type="EMBL" id="PKR90799.1"/>
    </source>
</evidence>
<sequence length="136" mass="15090">MRRRVECPYEATYDLIKGKWTICILNQLAVESRGFNEFLRLNPDLSPKVLTQKLKALEEGGIVRRQIHSTSPPSSEYSLTALGNDLMPLMGAMESWGRRYLAQTEELAQETDTSGLANGKGAPPLRPLPANMGEVS</sequence>
<feature type="region of interest" description="Disordered" evidence="4">
    <location>
        <begin position="107"/>
        <end position="136"/>
    </location>
</feature>
<evidence type="ECO:0000259" key="5">
    <source>
        <dbReference type="PROSITE" id="PS51118"/>
    </source>
</evidence>
<dbReference type="RefSeq" id="WP_101288062.1">
    <property type="nucleotide sequence ID" value="NZ_FOUQ01000001.1"/>
</dbReference>
<dbReference type="InterPro" id="IPR036390">
    <property type="entry name" value="WH_DNA-bd_sf"/>
</dbReference>
<dbReference type="InterPro" id="IPR002577">
    <property type="entry name" value="HTH_HxlR"/>
</dbReference>
<dbReference type="EMBL" id="PJNW01000002">
    <property type="protein sequence ID" value="PKR90799.1"/>
    <property type="molecule type" value="Genomic_DNA"/>
</dbReference>
<keyword evidence="1" id="KW-0805">Transcription regulation</keyword>
<accession>A0A1I4QB39</accession>
<dbReference type="Pfam" id="PF01638">
    <property type="entry name" value="HxlR"/>
    <property type="match status" value="1"/>
</dbReference>